<keyword evidence="2" id="KW-1185">Reference proteome</keyword>
<reference evidence="2" key="1">
    <citation type="submission" date="2017-06" db="EMBL/GenBank/DDBJ databases">
        <authorList>
            <person name="Varghese N."/>
            <person name="Submissions S."/>
        </authorList>
    </citation>
    <scope>NUCLEOTIDE SEQUENCE [LARGE SCALE GENOMIC DNA]</scope>
    <source>
        <strain evidence="2">CIP 108523</strain>
    </source>
</reference>
<dbReference type="EMBL" id="FZOG01000002">
    <property type="protein sequence ID" value="SNS26017.1"/>
    <property type="molecule type" value="Genomic_DNA"/>
</dbReference>
<evidence type="ECO:0000313" key="2">
    <source>
        <dbReference type="Proteomes" id="UP000242915"/>
    </source>
</evidence>
<protein>
    <recommendedName>
        <fullName evidence="3">Transposase</fullName>
    </recommendedName>
</protein>
<gene>
    <name evidence="1" type="ORF">SAMN05216255_2014</name>
</gene>
<evidence type="ECO:0008006" key="3">
    <source>
        <dbReference type="Google" id="ProtNLM"/>
    </source>
</evidence>
<accession>A0A239D141</accession>
<proteinExistence type="predicted"/>
<sequence>MQTLYWVMLRTRYNNIARPRSQVNRKLLEC</sequence>
<dbReference type="AlphaFoldDB" id="A0A239D141"/>
<organism evidence="1 2">
    <name type="scientific">Pseudomonas segetis</name>
    <dbReference type="NCBI Taxonomy" id="298908"/>
    <lineage>
        <taxon>Bacteria</taxon>
        <taxon>Pseudomonadati</taxon>
        <taxon>Pseudomonadota</taxon>
        <taxon>Gammaproteobacteria</taxon>
        <taxon>Pseudomonadales</taxon>
        <taxon>Pseudomonadaceae</taxon>
        <taxon>Pseudomonas</taxon>
    </lineage>
</organism>
<name>A0A239D141_9PSED</name>
<evidence type="ECO:0000313" key="1">
    <source>
        <dbReference type="EMBL" id="SNS26017.1"/>
    </source>
</evidence>
<dbReference type="Proteomes" id="UP000242915">
    <property type="component" value="Unassembled WGS sequence"/>
</dbReference>